<protein>
    <submittedName>
        <fullName evidence="1">Uncharacterized protein</fullName>
    </submittedName>
</protein>
<dbReference type="Pfam" id="PF20132">
    <property type="entry name" value="DUF6522"/>
    <property type="match status" value="1"/>
</dbReference>
<dbReference type="STRING" id="252305.OB2597_05200"/>
<accession>A3TSM5</accession>
<keyword evidence="2" id="KW-1185">Reference proteome</keyword>
<dbReference type="AlphaFoldDB" id="A3TSM5"/>
<organism evidence="1 2">
    <name type="scientific">Pseudooceanicola batsensis (strain ATCC BAA-863 / DSM 15984 / KCTC 12145 / HTCC2597)</name>
    <name type="common">Oceanicola batsensis</name>
    <dbReference type="NCBI Taxonomy" id="252305"/>
    <lineage>
        <taxon>Bacteria</taxon>
        <taxon>Pseudomonadati</taxon>
        <taxon>Pseudomonadota</taxon>
        <taxon>Alphaproteobacteria</taxon>
        <taxon>Rhodobacterales</taxon>
        <taxon>Paracoccaceae</taxon>
        <taxon>Pseudooceanicola</taxon>
    </lineage>
</organism>
<dbReference type="HOGENOM" id="CLU_166865_0_0_5"/>
<dbReference type="InterPro" id="IPR045389">
    <property type="entry name" value="DUF6522"/>
</dbReference>
<dbReference type="Proteomes" id="UP000004318">
    <property type="component" value="Unassembled WGS sequence"/>
</dbReference>
<evidence type="ECO:0000313" key="1">
    <source>
        <dbReference type="EMBL" id="EAQ04652.1"/>
    </source>
</evidence>
<gene>
    <name evidence="1" type="ORF">OB2597_05200</name>
</gene>
<name>A3TSM5_PSEBH</name>
<dbReference type="OrthoDB" id="8238457at2"/>
<evidence type="ECO:0000313" key="2">
    <source>
        <dbReference type="Proteomes" id="UP000004318"/>
    </source>
</evidence>
<comment type="caution">
    <text evidence="1">The sequence shown here is derived from an EMBL/GenBank/DDBJ whole genome shotgun (WGS) entry which is preliminary data.</text>
</comment>
<dbReference type="EMBL" id="AAMO01000001">
    <property type="protein sequence ID" value="EAQ04652.1"/>
    <property type="molecule type" value="Genomic_DNA"/>
</dbReference>
<dbReference type="eggNOG" id="ENOG5032Y8V">
    <property type="taxonomic scope" value="Bacteria"/>
</dbReference>
<dbReference type="RefSeq" id="WP_009805269.1">
    <property type="nucleotide sequence ID" value="NZ_CH724131.1"/>
</dbReference>
<reference evidence="1 2" key="1">
    <citation type="journal article" date="2010" name="J. Bacteriol.">
        <title>Genome sequences of Oceanicola granulosus HTCC2516(T) and Oceanicola batsensis HTCC2597(TDelta).</title>
        <authorList>
            <person name="Thrash J.C."/>
            <person name="Cho J.C."/>
            <person name="Vergin K.L."/>
            <person name="Giovannoni S.J."/>
        </authorList>
    </citation>
    <scope>NUCLEOTIDE SEQUENCE [LARGE SCALE GENOMIC DNA]</scope>
    <source>
        <strain evidence="2">ATCC BAA-863 / DSM 15984 / KCTC 12145 / HTCC2597</strain>
    </source>
</reference>
<proteinExistence type="predicted"/>
<sequence length="99" mass="10456">MSNVTFSTDGFVVDAETVSAAFKLPPADVPAKLRAGEITSRCETGIDEDAGRWRLTFYCGGRALRLVVDRSGTILSRATFPAHAPAAGPIDLATMSAKI</sequence>